<dbReference type="InterPro" id="IPR036075">
    <property type="entry name" value="ARMT-1-like_metal-bd_sf"/>
</dbReference>
<accession>A0A4R1Q0F7</accession>
<dbReference type="Gene3D" id="3.40.50.10880">
    <property type="entry name" value="Uncharacterised protein PF01937, DUF89, domain 3"/>
    <property type="match status" value="1"/>
</dbReference>
<dbReference type="InterPro" id="IPR002791">
    <property type="entry name" value="ARMT1-like_metal-bd"/>
</dbReference>
<dbReference type="Gene3D" id="1.10.285.20">
    <property type="entry name" value="Uncharacterised protein PF01937, DUF89, domain 2"/>
    <property type="match status" value="1"/>
</dbReference>
<dbReference type="EMBL" id="SLUI01000007">
    <property type="protein sequence ID" value="TCL36793.1"/>
    <property type="molecule type" value="Genomic_DNA"/>
</dbReference>
<comment type="caution">
    <text evidence="2">The sequence shown here is derived from an EMBL/GenBank/DDBJ whole genome shotgun (WGS) entry which is preliminary data.</text>
</comment>
<dbReference type="AlphaFoldDB" id="A0A4R1Q0F7"/>
<evidence type="ECO:0000313" key="2">
    <source>
        <dbReference type="EMBL" id="TCL36793.1"/>
    </source>
</evidence>
<gene>
    <name evidence="2" type="ORF">EV210_10755</name>
</gene>
<evidence type="ECO:0000259" key="1">
    <source>
        <dbReference type="Pfam" id="PF01937"/>
    </source>
</evidence>
<protein>
    <recommendedName>
        <fullName evidence="1">Damage-control phosphatase ARMT1-like metal-binding domain-containing protein</fullName>
    </recommendedName>
</protein>
<keyword evidence="3" id="KW-1185">Reference proteome</keyword>
<feature type="domain" description="Damage-control phosphatase ARMT1-like metal-binding" evidence="1">
    <location>
        <begin position="6"/>
        <end position="279"/>
    </location>
</feature>
<dbReference type="PIRSF" id="PIRSF006593">
    <property type="entry name" value="UCP006593"/>
    <property type="match status" value="1"/>
</dbReference>
<evidence type="ECO:0000313" key="3">
    <source>
        <dbReference type="Proteomes" id="UP000295063"/>
    </source>
</evidence>
<dbReference type="RefSeq" id="WP_165898880.1">
    <property type="nucleotide sequence ID" value="NZ_SLUI01000007.1"/>
</dbReference>
<dbReference type="SUPFAM" id="SSF111321">
    <property type="entry name" value="AF1104-like"/>
    <property type="match status" value="1"/>
</dbReference>
<proteinExistence type="predicted"/>
<dbReference type="InterPro" id="IPR014444">
    <property type="entry name" value="PH1575-like"/>
</dbReference>
<dbReference type="Proteomes" id="UP000295063">
    <property type="component" value="Unassembled WGS sequence"/>
</dbReference>
<reference evidence="2 3" key="1">
    <citation type="submission" date="2019-03" db="EMBL/GenBank/DDBJ databases">
        <title>Genomic Encyclopedia of Type Strains, Phase IV (KMG-IV): sequencing the most valuable type-strain genomes for metagenomic binning, comparative biology and taxonomic classification.</title>
        <authorList>
            <person name="Goeker M."/>
        </authorList>
    </citation>
    <scope>NUCLEOTIDE SEQUENCE [LARGE SCALE GENOMIC DNA]</scope>
    <source>
        <strain evidence="2 3">DSM 15969</strain>
    </source>
</reference>
<dbReference type="Pfam" id="PF01937">
    <property type="entry name" value="ARMT1-like_dom"/>
    <property type="match status" value="1"/>
</dbReference>
<sequence length="292" mass="32454">MNLNLECIVCNIRQVLTVTDLLELDAAAKESIMREVLGYLHSTNYQRSNPEVIRGTWEIITRHINDPNPYREIKCLYNTKLQDLAAKIRTQIDLSQDKLDTALKIAITANLIDFAANHTVDEAMLLQKIADANEQQLAIDDSKPLLESLKTARTLLYLGDNCGEIAIDKIFIAYIKAAYPHIKVYFGVRGKPIVNDVTEDDAAMVQMHEAAEVISNGDGSLGTVVARTSPAFREVFYQADVIIAKGQGNFESLSEIDRGNIFFLFMAKCDVVAGLLQIPKLSIVCAKNTYDA</sequence>
<organism evidence="2 3">
    <name type="scientific">Anaerospora hongkongensis</name>
    <dbReference type="NCBI Taxonomy" id="244830"/>
    <lineage>
        <taxon>Bacteria</taxon>
        <taxon>Bacillati</taxon>
        <taxon>Bacillota</taxon>
        <taxon>Negativicutes</taxon>
        <taxon>Selenomonadales</taxon>
        <taxon>Sporomusaceae</taxon>
        <taxon>Anaerospora</taxon>
    </lineage>
</organism>
<name>A0A4R1Q0F7_9FIRM</name>